<keyword evidence="9" id="KW-1185">Reference proteome</keyword>
<dbReference type="InterPro" id="IPR051711">
    <property type="entry name" value="Stress_Response_Reg"/>
</dbReference>
<dbReference type="Proteomes" id="UP000714275">
    <property type="component" value="Unassembled WGS sequence"/>
</dbReference>
<keyword evidence="4" id="KW-0804">Transcription</keyword>
<evidence type="ECO:0000256" key="1">
    <source>
        <dbReference type="ARBA" id="ARBA00004123"/>
    </source>
</evidence>
<keyword evidence="3" id="KW-0238">DNA-binding</keyword>
<name>A0A9P6ZJR4_9AGAM</name>
<dbReference type="InterPro" id="IPR001138">
    <property type="entry name" value="Zn2Cys6_DnaBD"/>
</dbReference>
<dbReference type="CDD" id="cd00067">
    <property type="entry name" value="GAL4"/>
    <property type="match status" value="1"/>
</dbReference>
<feature type="region of interest" description="Disordered" evidence="6">
    <location>
        <begin position="64"/>
        <end position="111"/>
    </location>
</feature>
<evidence type="ECO:0000256" key="6">
    <source>
        <dbReference type="SAM" id="MobiDB-lite"/>
    </source>
</evidence>
<dbReference type="InterPro" id="IPR036864">
    <property type="entry name" value="Zn2-C6_fun-type_DNA-bd_sf"/>
</dbReference>
<evidence type="ECO:0000256" key="5">
    <source>
        <dbReference type="ARBA" id="ARBA00023242"/>
    </source>
</evidence>
<evidence type="ECO:0000259" key="7">
    <source>
        <dbReference type="PROSITE" id="PS50048"/>
    </source>
</evidence>
<dbReference type="PANTHER" id="PTHR47540">
    <property type="entry name" value="THIAMINE REPRESSIBLE GENES REGULATORY PROTEIN THI5"/>
    <property type="match status" value="1"/>
</dbReference>
<dbReference type="GO" id="GO:0008270">
    <property type="term" value="F:zinc ion binding"/>
    <property type="evidence" value="ECO:0007669"/>
    <property type="project" value="InterPro"/>
</dbReference>
<keyword evidence="2" id="KW-0805">Transcription regulation</keyword>
<proteinExistence type="predicted"/>
<dbReference type="SMART" id="SM00066">
    <property type="entry name" value="GAL4"/>
    <property type="match status" value="1"/>
</dbReference>
<dbReference type="PROSITE" id="PS50048">
    <property type="entry name" value="ZN2_CY6_FUNGAL_2"/>
    <property type="match status" value="1"/>
</dbReference>
<feature type="domain" description="Zn(2)-C6 fungal-type" evidence="7">
    <location>
        <begin position="123"/>
        <end position="153"/>
    </location>
</feature>
<dbReference type="GO" id="GO:0005634">
    <property type="term" value="C:nucleus"/>
    <property type="evidence" value="ECO:0007669"/>
    <property type="project" value="UniProtKB-SubCell"/>
</dbReference>
<dbReference type="OrthoDB" id="2399539at2759"/>
<evidence type="ECO:0000256" key="2">
    <source>
        <dbReference type="ARBA" id="ARBA00023015"/>
    </source>
</evidence>
<organism evidence="8 9">
    <name type="scientific">Suillus placidus</name>
    <dbReference type="NCBI Taxonomy" id="48579"/>
    <lineage>
        <taxon>Eukaryota</taxon>
        <taxon>Fungi</taxon>
        <taxon>Dikarya</taxon>
        <taxon>Basidiomycota</taxon>
        <taxon>Agaricomycotina</taxon>
        <taxon>Agaricomycetes</taxon>
        <taxon>Agaricomycetidae</taxon>
        <taxon>Boletales</taxon>
        <taxon>Suillineae</taxon>
        <taxon>Suillaceae</taxon>
        <taxon>Suillus</taxon>
    </lineage>
</organism>
<comment type="subcellular location">
    <subcellularLocation>
        <location evidence="1">Nucleus</location>
    </subcellularLocation>
</comment>
<comment type="caution">
    <text evidence="8">The sequence shown here is derived from an EMBL/GenBank/DDBJ whole genome shotgun (WGS) entry which is preliminary data.</text>
</comment>
<feature type="compositionally biased region" description="Polar residues" evidence="6">
    <location>
        <begin position="65"/>
        <end position="93"/>
    </location>
</feature>
<keyword evidence="5" id="KW-0539">Nucleus</keyword>
<dbReference type="PANTHER" id="PTHR47540:SF6">
    <property type="entry name" value="ZN(II)2CYS6 TRANSCRIPTION FACTOR (EUROFUNG)"/>
    <property type="match status" value="1"/>
</dbReference>
<dbReference type="Gene3D" id="4.10.240.10">
    <property type="entry name" value="Zn(2)-C6 fungal-type DNA-binding domain"/>
    <property type="match status" value="1"/>
</dbReference>
<dbReference type="Pfam" id="PF00172">
    <property type="entry name" value="Zn_clus"/>
    <property type="match status" value="1"/>
</dbReference>
<gene>
    <name evidence="8" type="ORF">EV702DRAFT_785181</name>
</gene>
<dbReference type="GO" id="GO:0000981">
    <property type="term" value="F:DNA-binding transcription factor activity, RNA polymerase II-specific"/>
    <property type="evidence" value="ECO:0007669"/>
    <property type="project" value="InterPro"/>
</dbReference>
<reference evidence="8" key="1">
    <citation type="journal article" date="2020" name="New Phytol.">
        <title>Comparative genomics reveals dynamic genome evolution in host specialist ectomycorrhizal fungi.</title>
        <authorList>
            <person name="Lofgren L.A."/>
            <person name="Nguyen N.H."/>
            <person name="Vilgalys R."/>
            <person name="Ruytinx J."/>
            <person name="Liao H.L."/>
            <person name="Branco S."/>
            <person name="Kuo A."/>
            <person name="LaButti K."/>
            <person name="Lipzen A."/>
            <person name="Andreopoulos W."/>
            <person name="Pangilinan J."/>
            <person name="Riley R."/>
            <person name="Hundley H."/>
            <person name="Na H."/>
            <person name="Barry K."/>
            <person name="Grigoriev I.V."/>
            <person name="Stajich J.E."/>
            <person name="Kennedy P.G."/>
        </authorList>
    </citation>
    <scope>NUCLEOTIDE SEQUENCE</scope>
    <source>
        <strain evidence="8">DOB743</strain>
    </source>
</reference>
<accession>A0A9P6ZJR4</accession>
<dbReference type="SUPFAM" id="SSF57701">
    <property type="entry name" value="Zn2/Cys6 DNA-binding domain"/>
    <property type="match status" value="1"/>
</dbReference>
<evidence type="ECO:0000256" key="4">
    <source>
        <dbReference type="ARBA" id="ARBA00023163"/>
    </source>
</evidence>
<protein>
    <recommendedName>
        <fullName evidence="7">Zn(2)-C6 fungal-type domain-containing protein</fullName>
    </recommendedName>
</protein>
<dbReference type="EMBL" id="JABBWD010000092">
    <property type="protein sequence ID" value="KAG1766851.1"/>
    <property type="molecule type" value="Genomic_DNA"/>
</dbReference>
<evidence type="ECO:0000313" key="8">
    <source>
        <dbReference type="EMBL" id="KAG1766851.1"/>
    </source>
</evidence>
<dbReference type="PROSITE" id="PS00463">
    <property type="entry name" value="ZN2_CY6_FUNGAL_1"/>
    <property type="match status" value="1"/>
</dbReference>
<dbReference type="GO" id="GO:0043565">
    <property type="term" value="F:sequence-specific DNA binding"/>
    <property type="evidence" value="ECO:0007669"/>
    <property type="project" value="TreeGrafter"/>
</dbReference>
<evidence type="ECO:0000256" key="3">
    <source>
        <dbReference type="ARBA" id="ARBA00023125"/>
    </source>
</evidence>
<dbReference type="AlphaFoldDB" id="A0A9P6ZJR4"/>
<sequence length="298" mass="33164">MSTRTYPAFYSLNQPELELLSMPVQAPVDQALNLYPIFDEIAWHESLMATLQLFDQFLSGEAQHHNNTASSPTGDFPSVTQQNMSLGESSTPARETVSPEESYAPTRKLTGSVRSKRARVVHACDECRNKKKKCSGEQPLCLSCQKVGRECTWTPIKTSKNRPCLKYGVVKSRRPLSHTDERNSVTRQLHIASPKPTYPIKLHHMQGAATLVSAARNLQAATQSSPLGVGFPAQIAPRRTQAVDFDWGDFGSSDFSQECIPLPPTRPPYVGNVLSRVHPLHTRQLCHEDIYRRALAGQ</sequence>
<evidence type="ECO:0000313" key="9">
    <source>
        <dbReference type="Proteomes" id="UP000714275"/>
    </source>
</evidence>
<dbReference type="GO" id="GO:0045944">
    <property type="term" value="P:positive regulation of transcription by RNA polymerase II"/>
    <property type="evidence" value="ECO:0007669"/>
    <property type="project" value="TreeGrafter"/>
</dbReference>